<dbReference type="STRING" id="1123282.SAMN02745823_02751"/>
<evidence type="ECO:0000256" key="4">
    <source>
        <dbReference type="ARBA" id="ARBA00022840"/>
    </source>
</evidence>
<accession>A0A1M5YRL7</accession>
<reference evidence="6 7" key="1">
    <citation type="submission" date="2016-11" db="EMBL/GenBank/DDBJ databases">
        <authorList>
            <person name="Jaros S."/>
            <person name="Januszkiewicz K."/>
            <person name="Wedrychowicz H."/>
        </authorList>
    </citation>
    <scope>NUCLEOTIDE SEQUENCE [LARGE SCALE GENOMIC DNA]</scope>
    <source>
        <strain evidence="6 7">DSM 10068</strain>
    </source>
</reference>
<dbReference type="InterPro" id="IPR050319">
    <property type="entry name" value="ABC_transp_ATP-bind"/>
</dbReference>
<comment type="similarity">
    <text evidence="1">Belongs to the ABC transporter superfamily.</text>
</comment>
<dbReference type="PROSITE" id="PS00211">
    <property type="entry name" value="ABC_TRANSPORTER_1"/>
    <property type="match status" value="1"/>
</dbReference>
<dbReference type="EMBL" id="FQXV01000010">
    <property type="protein sequence ID" value="SHI14498.1"/>
    <property type="molecule type" value="Genomic_DNA"/>
</dbReference>
<dbReference type="PROSITE" id="PS50893">
    <property type="entry name" value="ABC_TRANSPORTER_2"/>
    <property type="match status" value="1"/>
</dbReference>
<gene>
    <name evidence="6" type="ORF">SAMN02745823_02751</name>
</gene>
<name>A0A1M5YRL7_9FIRM</name>
<evidence type="ECO:0000256" key="1">
    <source>
        <dbReference type="ARBA" id="ARBA00005417"/>
    </source>
</evidence>
<dbReference type="OrthoDB" id="9806285at2"/>
<evidence type="ECO:0000313" key="6">
    <source>
        <dbReference type="EMBL" id="SHI14498.1"/>
    </source>
</evidence>
<dbReference type="Proteomes" id="UP000183995">
    <property type="component" value="Unassembled WGS sequence"/>
</dbReference>
<evidence type="ECO:0000259" key="5">
    <source>
        <dbReference type="PROSITE" id="PS50893"/>
    </source>
</evidence>
<keyword evidence="4 6" id="KW-0067">ATP-binding</keyword>
<protein>
    <submittedName>
        <fullName evidence="6">Peptide/nickel transport system ATP-binding protein</fullName>
    </submittedName>
</protein>
<dbReference type="RefSeq" id="WP_073080049.1">
    <property type="nucleotide sequence ID" value="NZ_FQXV01000010.1"/>
</dbReference>
<evidence type="ECO:0000313" key="7">
    <source>
        <dbReference type="Proteomes" id="UP000183995"/>
    </source>
</evidence>
<keyword evidence="2" id="KW-0813">Transport</keyword>
<dbReference type="FunFam" id="3.40.50.300:FF:000016">
    <property type="entry name" value="Oligopeptide ABC transporter ATP-binding component"/>
    <property type="match status" value="1"/>
</dbReference>
<sequence>MNEKKPLLQVEGLKMYFPLKKGLLSRTYCHVKAVDDVSFEVREGETFGIVGESGCGKTTTGKCILRIHDPTDGKIIYNGRDISKLPKSKFKENRRELQLIFQDPYESLDPRQSVCSILEEAIVCDRKFHTKEEIKKRMRELLSLVELHQDIALRYPHELSGGQRQRLGVARALACNPKLIVCDEPVSALDVSIQAQIINLFRRLQEELGLTYIFVAHDLAVVRHIAGRIGVMYLGRMVEILDSDDLFENSRHPYTKALLSAVPTTDYYREKRRERIVLEGEVPSPINAPPGCPFHPRCRYATDICRTTMPELLDRGRNHLVACYHDGPCES</sequence>
<dbReference type="AlphaFoldDB" id="A0A1M5YRL7"/>
<dbReference type="GO" id="GO:0005524">
    <property type="term" value="F:ATP binding"/>
    <property type="evidence" value="ECO:0007669"/>
    <property type="project" value="UniProtKB-KW"/>
</dbReference>
<evidence type="ECO:0000256" key="2">
    <source>
        <dbReference type="ARBA" id="ARBA00022448"/>
    </source>
</evidence>
<dbReference type="PANTHER" id="PTHR43776:SF8">
    <property type="entry name" value="ABC TRANSPORTER, ATP-BINDING PROTEIN"/>
    <property type="match status" value="1"/>
</dbReference>
<evidence type="ECO:0000256" key="3">
    <source>
        <dbReference type="ARBA" id="ARBA00022741"/>
    </source>
</evidence>
<dbReference type="InterPro" id="IPR027417">
    <property type="entry name" value="P-loop_NTPase"/>
</dbReference>
<dbReference type="NCBIfam" id="TIGR01727">
    <property type="entry name" value="oligo_HPY"/>
    <property type="match status" value="1"/>
</dbReference>
<dbReference type="SUPFAM" id="SSF52540">
    <property type="entry name" value="P-loop containing nucleoside triphosphate hydrolases"/>
    <property type="match status" value="1"/>
</dbReference>
<dbReference type="InterPro" id="IPR013563">
    <property type="entry name" value="Oligopep_ABC_C"/>
</dbReference>
<dbReference type="InterPro" id="IPR003593">
    <property type="entry name" value="AAA+_ATPase"/>
</dbReference>
<dbReference type="GO" id="GO:0016887">
    <property type="term" value="F:ATP hydrolysis activity"/>
    <property type="evidence" value="ECO:0007669"/>
    <property type="project" value="InterPro"/>
</dbReference>
<organism evidence="6 7">
    <name type="scientific">Sporobacter termitidis DSM 10068</name>
    <dbReference type="NCBI Taxonomy" id="1123282"/>
    <lineage>
        <taxon>Bacteria</taxon>
        <taxon>Bacillati</taxon>
        <taxon>Bacillota</taxon>
        <taxon>Clostridia</taxon>
        <taxon>Eubacteriales</taxon>
        <taxon>Oscillospiraceae</taxon>
        <taxon>Sporobacter</taxon>
    </lineage>
</organism>
<keyword evidence="7" id="KW-1185">Reference proteome</keyword>
<dbReference type="Pfam" id="PF00005">
    <property type="entry name" value="ABC_tran"/>
    <property type="match status" value="1"/>
</dbReference>
<dbReference type="InterPro" id="IPR003439">
    <property type="entry name" value="ABC_transporter-like_ATP-bd"/>
</dbReference>
<dbReference type="CDD" id="cd03257">
    <property type="entry name" value="ABC_NikE_OppD_transporters"/>
    <property type="match status" value="1"/>
</dbReference>
<proteinExistence type="inferred from homology"/>
<dbReference type="GO" id="GO:0055085">
    <property type="term" value="P:transmembrane transport"/>
    <property type="evidence" value="ECO:0007669"/>
    <property type="project" value="UniProtKB-ARBA"/>
</dbReference>
<dbReference type="GO" id="GO:0015833">
    <property type="term" value="P:peptide transport"/>
    <property type="evidence" value="ECO:0007669"/>
    <property type="project" value="InterPro"/>
</dbReference>
<feature type="domain" description="ABC transporter" evidence="5">
    <location>
        <begin position="19"/>
        <end position="259"/>
    </location>
</feature>
<dbReference type="SMART" id="SM00382">
    <property type="entry name" value="AAA"/>
    <property type="match status" value="1"/>
</dbReference>
<dbReference type="InterPro" id="IPR017871">
    <property type="entry name" value="ABC_transporter-like_CS"/>
</dbReference>
<dbReference type="PANTHER" id="PTHR43776">
    <property type="entry name" value="TRANSPORT ATP-BINDING PROTEIN"/>
    <property type="match status" value="1"/>
</dbReference>
<keyword evidence="3" id="KW-0547">Nucleotide-binding</keyword>
<dbReference type="Pfam" id="PF08352">
    <property type="entry name" value="oligo_HPY"/>
    <property type="match status" value="1"/>
</dbReference>
<dbReference type="Gene3D" id="3.40.50.300">
    <property type="entry name" value="P-loop containing nucleotide triphosphate hydrolases"/>
    <property type="match status" value="1"/>
</dbReference>